<comment type="caution">
    <text evidence="9">Lacks conserved residue(s) required for the propagation of feature annotation.</text>
</comment>
<proteinExistence type="inferred from homology"/>
<dbReference type="InterPro" id="IPR020059">
    <property type="entry name" value="Glu/Gln-tRNA-synth_Ib_codon-bd"/>
</dbReference>
<dbReference type="InterPro" id="IPR004514">
    <property type="entry name" value="Gln-tRNA-synth"/>
</dbReference>
<dbReference type="FunFam" id="1.10.1160.10:FF:000001">
    <property type="entry name" value="Glutamine--tRNA ligase"/>
    <property type="match status" value="1"/>
</dbReference>
<comment type="similarity">
    <text evidence="1 9 10">Belongs to the class-I aminoacyl-tRNA synthetase family.</text>
</comment>
<keyword evidence="4 9" id="KW-0547">Nucleotide-binding</keyword>
<evidence type="ECO:0000313" key="15">
    <source>
        <dbReference type="Proteomes" id="UP000501991"/>
    </source>
</evidence>
<dbReference type="PRINTS" id="PR00987">
    <property type="entry name" value="TRNASYNTHGLU"/>
</dbReference>
<dbReference type="PROSITE" id="PS00178">
    <property type="entry name" value="AA_TRNA_LIGASE_I"/>
    <property type="match status" value="1"/>
</dbReference>
<dbReference type="Gene3D" id="3.90.800.10">
    <property type="entry name" value="Glutamyl-tRNA Synthetase, Domain 3"/>
    <property type="match status" value="1"/>
</dbReference>
<dbReference type="FunFam" id="3.90.800.10:FF:000001">
    <property type="entry name" value="Glutamine--tRNA ligase"/>
    <property type="match status" value="1"/>
</dbReference>
<dbReference type="Pfam" id="PF20974">
    <property type="entry name" value="tRNA-synt_1c_C2"/>
    <property type="match status" value="1"/>
</dbReference>
<dbReference type="InterPro" id="IPR014729">
    <property type="entry name" value="Rossmann-like_a/b/a_fold"/>
</dbReference>
<accession>A0A6C1B821</accession>
<organism evidence="14 15">
    <name type="scientific">Nitrogeniibacter mangrovi</name>
    <dbReference type="NCBI Taxonomy" id="2016596"/>
    <lineage>
        <taxon>Bacteria</taxon>
        <taxon>Pseudomonadati</taxon>
        <taxon>Pseudomonadota</taxon>
        <taxon>Betaproteobacteria</taxon>
        <taxon>Rhodocyclales</taxon>
        <taxon>Zoogloeaceae</taxon>
        <taxon>Nitrogeniibacter</taxon>
    </lineage>
</organism>
<dbReference type="InterPro" id="IPR020058">
    <property type="entry name" value="Glu/Gln-tRNA-synth_Ib_cat-dom"/>
</dbReference>
<evidence type="ECO:0000259" key="12">
    <source>
        <dbReference type="Pfam" id="PF03950"/>
    </source>
</evidence>
<feature type="domain" description="tRNA synthetases class I (E and Q) anti-codon binding" evidence="13">
    <location>
        <begin position="470"/>
        <end position="550"/>
    </location>
</feature>
<comment type="subcellular location">
    <subcellularLocation>
        <location evidence="9">Cytoplasm</location>
    </subcellularLocation>
</comment>
<dbReference type="InterPro" id="IPR020056">
    <property type="entry name" value="Rbsml_bL25/Gln-tRNA_synth_N"/>
</dbReference>
<feature type="binding site" evidence="9">
    <location>
        <begin position="272"/>
        <end position="273"/>
    </location>
    <ligand>
        <name>ATP</name>
        <dbReference type="ChEBI" id="CHEBI:30616"/>
    </ligand>
</feature>
<evidence type="ECO:0000256" key="6">
    <source>
        <dbReference type="ARBA" id="ARBA00022917"/>
    </source>
</evidence>
<dbReference type="SUPFAM" id="SSF52374">
    <property type="entry name" value="Nucleotidylyl transferase"/>
    <property type="match status" value="1"/>
</dbReference>
<dbReference type="InterPro" id="IPR020061">
    <property type="entry name" value="Glu_tRNA_lig_a-bdl"/>
</dbReference>
<keyword evidence="2 9" id="KW-0963">Cytoplasm</keyword>
<dbReference type="GO" id="GO:0005524">
    <property type="term" value="F:ATP binding"/>
    <property type="evidence" value="ECO:0007669"/>
    <property type="project" value="UniProtKB-UniRule"/>
</dbReference>
<evidence type="ECO:0000256" key="7">
    <source>
        <dbReference type="ARBA" id="ARBA00023146"/>
    </source>
</evidence>
<evidence type="ECO:0000256" key="9">
    <source>
        <dbReference type="HAMAP-Rule" id="MF_00126"/>
    </source>
</evidence>
<dbReference type="InterPro" id="IPR001412">
    <property type="entry name" value="aa-tRNA-synth_I_CS"/>
</dbReference>
<dbReference type="InterPro" id="IPR022861">
    <property type="entry name" value="Gln_tRNA_ligase_bac"/>
</dbReference>
<dbReference type="Gene3D" id="3.40.50.620">
    <property type="entry name" value="HUPs"/>
    <property type="match status" value="1"/>
</dbReference>
<dbReference type="HAMAP" id="MF_00126">
    <property type="entry name" value="Gln_tRNA_synth"/>
    <property type="match status" value="1"/>
</dbReference>
<dbReference type="Pfam" id="PF00749">
    <property type="entry name" value="tRNA-synt_1c"/>
    <property type="match status" value="1"/>
</dbReference>
<evidence type="ECO:0000256" key="4">
    <source>
        <dbReference type="ARBA" id="ARBA00022741"/>
    </source>
</evidence>
<dbReference type="InterPro" id="IPR011035">
    <property type="entry name" value="Ribosomal_bL25/Gln-tRNA_synth"/>
</dbReference>
<keyword evidence="7 9" id="KW-0030">Aminoacyl-tRNA synthetase</keyword>
<dbReference type="Gene3D" id="2.40.240.10">
    <property type="entry name" value="Ribosomal Protein L25, Chain P"/>
    <property type="match status" value="2"/>
</dbReference>
<dbReference type="Proteomes" id="UP000501991">
    <property type="component" value="Chromosome"/>
</dbReference>
<evidence type="ECO:0000256" key="8">
    <source>
        <dbReference type="ARBA" id="ARBA00048270"/>
    </source>
</evidence>
<dbReference type="GO" id="GO:0004819">
    <property type="term" value="F:glutamine-tRNA ligase activity"/>
    <property type="evidence" value="ECO:0007669"/>
    <property type="project" value="UniProtKB-UniRule"/>
</dbReference>
<feature type="binding site" evidence="9">
    <location>
        <position position="73"/>
    </location>
    <ligand>
        <name>L-glutamine</name>
        <dbReference type="ChEBI" id="CHEBI:58359"/>
    </ligand>
</feature>
<comment type="subunit">
    <text evidence="9">Monomer.</text>
</comment>
<feature type="binding site" evidence="9">
    <location>
        <begin position="280"/>
        <end position="282"/>
    </location>
    <ligand>
        <name>ATP</name>
        <dbReference type="ChEBI" id="CHEBI:30616"/>
    </ligand>
</feature>
<evidence type="ECO:0000256" key="10">
    <source>
        <dbReference type="RuleBase" id="RU363037"/>
    </source>
</evidence>
<dbReference type="InterPro" id="IPR000924">
    <property type="entry name" value="Glu/Gln-tRNA-synth"/>
</dbReference>
<evidence type="ECO:0000313" key="14">
    <source>
        <dbReference type="EMBL" id="QID18965.1"/>
    </source>
</evidence>
<evidence type="ECO:0000256" key="2">
    <source>
        <dbReference type="ARBA" id="ARBA00022490"/>
    </source>
</evidence>
<feature type="binding site" evidence="9">
    <location>
        <position position="237"/>
    </location>
    <ligand>
        <name>ATP</name>
        <dbReference type="ChEBI" id="CHEBI:30616"/>
    </ligand>
</feature>
<dbReference type="InterPro" id="IPR049437">
    <property type="entry name" value="tRNA-synt_1c_C2"/>
</dbReference>
<dbReference type="RefSeq" id="WP_173767131.1">
    <property type="nucleotide sequence ID" value="NZ_CP048836.1"/>
</dbReference>
<keyword evidence="6 9" id="KW-0648">Protein biosynthesis</keyword>
<dbReference type="NCBIfam" id="TIGR00440">
    <property type="entry name" value="glnS"/>
    <property type="match status" value="1"/>
</dbReference>
<gene>
    <name evidence="9" type="primary">glnS</name>
    <name evidence="14" type="ORF">G3580_15855</name>
</gene>
<evidence type="ECO:0000256" key="3">
    <source>
        <dbReference type="ARBA" id="ARBA00022598"/>
    </source>
</evidence>
<dbReference type="PANTHER" id="PTHR43097:SF5">
    <property type="entry name" value="GLUTAMATE--TRNA LIGASE"/>
    <property type="match status" value="1"/>
</dbReference>
<keyword evidence="5 9" id="KW-0067">ATP-binding</keyword>
<dbReference type="PANTHER" id="PTHR43097">
    <property type="entry name" value="GLUTAMINE-TRNA LIGASE"/>
    <property type="match status" value="1"/>
</dbReference>
<sequence length="576" mass="66015">MSSAITPETAPSSQNFIRAAVEADQRAGKWGGRVETRFPPEPNGYLHYGHAKSICLNFGLAQAYGGVCHLRFDDTNPTKEEQEYVDAIVESVRWLGFDWGEHQYFASDYFPRMAAFAEYLISAGKAYVDSLSAEQMREYRGTLTEPGRNSPYRDRTVAENLELFNRMKAGEFPDGTHILRARIDMASPNINMRDPAIYRIRHASHHRTGDTWCVYPMYTFAHPIEDAIEHITHSLCTLEFEDQRPFYEWLLEQLAEGGFFERPLPQQIEFARLNLTYVVLSKRKLIDLVEGGHVDGWDDPRMPTLIGARRRGFTPEGFRNFAERVGISKSNSWIDMSVLEECMREHLNDTAERRVAVLDPVKLIVTNYPEGQSEECNAPNHPLKPELGTRTMPFGRELWIEREDFMEVPVKGFRRLFPGNRVRLRYGFVVECTGCEKDADGNVTAVLCEYFPDSKSGTPGADNYKVKGNLHWVSVAHGVEAEVRLYDRLFAHPHPGQRREGDAEGLERDYLDDLNPDSKRLIRARLEPSLAHVAPESRFQFERHGYFVADRFEHREGSPVFNRTVTLKDSWKNPGS</sequence>
<evidence type="ECO:0000256" key="5">
    <source>
        <dbReference type="ARBA" id="ARBA00022840"/>
    </source>
</evidence>
<dbReference type="GO" id="GO:0005829">
    <property type="term" value="C:cytosol"/>
    <property type="evidence" value="ECO:0007669"/>
    <property type="project" value="TreeGrafter"/>
</dbReference>
<evidence type="ECO:0000259" key="11">
    <source>
        <dbReference type="Pfam" id="PF00749"/>
    </source>
</evidence>
<dbReference type="GO" id="GO:0006424">
    <property type="term" value="P:glutamyl-tRNA aminoacylation"/>
    <property type="evidence" value="ECO:0007669"/>
    <property type="project" value="UniProtKB-UniRule"/>
</dbReference>
<dbReference type="EMBL" id="CP048836">
    <property type="protein sequence ID" value="QID18965.1"/>
    <property type="molecule type" value="Genomic_DNA"/>
</dbReference>
<dbReference type="EC" id="6.1.1.18" evidence="9"/>
<feature type="domain" description="Glutamyl/glutaminyl-tRNA synthetase class Ib catalytic" evidence="11">
    <location>
        <begin position="34"/>
        <end position="348"/>
    </location>
</feature>
<protein>
    <recommendedName>
        <fullName evidence="9">Glutamine--tRNA ligase</fullName>
        <ecNumber evidence="9">6.1.1.18</ecNumber>
    </recommendedName>
    <alternativeName>
        <fullName evidence="9">Glutaminyl-tRNA synthetase</fullName>
        <shortName evidence="9">GlnRS</shortName>
    </alternativeName>
</protein>
<dbReference type="InterPro" id="IPR050132">
    <property type="entry name" value="Gln/Glu-tRNA_Ligase"/>
</dbReference>
<feature type="domain" description="Glutamyl/glutaminyl-tRNA synthetase class Ib anti-codon binding" evidence="12">
    <location>
        <begin position="351"/>
        <end position="450"/>
    </location>
</feature>
<dbReference type="SUPFAM" id="SSF50715">
    <property type="entry name" value="Ribosomal protein L25-like"/>
    <property type="match status" value="1"/>
</dbReference>
<reference evidence="14 15" key="1">
    <citation type="submission" date="2020-02" db="EMBL/GenBank/DDBJ databases">
        <title>Nitrogenibacter mangrovi gen. nov., sp. nov. isolated from mangrove sediment, a denitrifying betaproteobacterium.</title>
        <authorList>
            <person name="Liao H."/>
            <person name="Tian Y."/>
        </authorList>
    </citation>
    <scope>NUCLEOTIDE SEQUENCE [LARGE SCALE GENOMIC DNA]</scope>
    <source>
        <strain evidence="14 15">M9-3-2</strain>
    </source>
</reference>
<feature type="short sequence motif" description="'KMSKS' region" evidence="9">
    <location>
        <begin position="279"/>
        <end position="283"/>
    </location>
</feature>
<keyword evidence="15" id="KW-1185">Reference proteome</keyword>
<dbReference type="Pfam" id="PF03950">
    <property type="entry name" value="tRNA-synt_1c_C"/>
    <property type="match status" value="1"/>
</dbReference>
<feature type="binding site" evidence="9">
    <location>
        <begin position="41"/>
        <end position="43"/>
    </location>
    <ligand>
        <name>ATP</name>
        <dbReference type="ChEBI" id="CHEBI:30616"/>
    </ligand>
</feature>
<dbReference type="KEGG" id="azq:G3580_15855"/>
<dbReference type="AlphaFoldDB" id="A0A6C1B821"/>
<evidence type="ECO:0000259" key="13">
    <source>
        <dbReference type="Pfam" id="PF20974"/>
    </source>
</evidence>
<dbReference type="NCBIfam" id="NF011291">
    <property type="entry name" value="PRK14703.1"/>
    <property type="match status" value="1"/>
</dbReference>
<feature type="binding site" evidence="9">
    <location>
        <position position="218"/>
    </location>
    <ligand>
        <name>L-glutamine</name>
        <dbReference type="ChEBI" id="CHEBI:58359"/>
    </ligand>
</feature>
<comment type="catalytic activity">
    <reaction evidence="8 9">
        <text>tRNA(Gln) + L-glutamine + ATP = L-glutaminyl-tRNA(Gln) + AMP + diphosphate</text>
        <dbReference type="Rhea" id="RHEA:20121"/>
        <dbReference type="Rhea" id="RHEA-COMP:9662"/>
        <dbReference type="Rhea" id="RHEA-COMP:9681"/>
        <dbReference type="ChEBI" id="CHEBI:30616"/>
        <dbReference type="ChEBI" id="CHEBI:33019"/>
        <dbReference type="ChEBI" id="CHEBI:58359"/>
        <dbReference type="ChEBI" id="CHEBI:78442"/>
        <dbReference type="ChEBI" id="CHEBI:78521"/>
        <dbReference type="ChEBI" id="CHEBI:456215"/>
        <dbReference type="EC" id="6.1.1.18"/>
    </reaction>
</comment>
<name>A0A6C1B821_9RHOO</name>
<dbReference type="Gene3D" id="1.10.1160.10">
    <property type="entry name" value="Glutamyl-trna Synthetase, Domain 2"/>
    <property type="match status" value="1"/>
</dbReference>
<keyword evidence="3 9" id="KW-0436">Ligase</keyword>
<dbReference type="FunFam" id="3.40.50.620:FF:000037">
    <property type="entry name" value="Glutamine--tRNA ligase cytoplasmic"/>
    <property type="match status" value="1"/>
</dbReference>
<dbReference type="GO" id="GO:0006425">
    <property type="term" value="P:glutaminyl-tRNA aminoacylation"/>
    <property type="evidence" value="ECO:0007669"/>
    <property type="project" value="UniProtKB-UniRule"/>
</dbReference>
<evidence type="ECO:0000256" key="1">
    <source>
        <dbReference type="ARBA" id="ARBA00005594"/>
    </source>
</evidence>